<dbReference type="Proteomes" id="UP001583177">
    <property type="component" value="Unassembled WGS sequence"/>
</dbReference>
<keyword evidence="4" id="KW-1185">Reference proteome</keyword>
<protein>
    <submittedName>
        <fullName evidence="3">Uncharacterized protein</fullName>
    </submittedName>
</protein>
<sequence>MSSRDLNAHFANYRRNRSRSRDRPSRPGPSRAASGDYARDRDRDRYYEHDDRYHEHDPRDRERRTDRDRERDSDLNRTHEPQDQTAKMDPDQASAELAKALRQINDLMTQKTQLSLKKDAELRAYHKRKQDYERQISKPMQFPAVQDTFQKYQNHHKQNLAAIDKELANLASKEDATFSKCAQTLVRALPINEIKIRQFLESAKGGLGLVTTSSHSAQDERLKKLEQRQVGFEETMRKEMTSLREAKELQASELARYRESDRLRADSAKENEQLQVQVASLKSEVATLTGRVELAEPLEALRAHVNKQVESLEAEIRNVLEHAKSQATTSAAQDNVNAAQDRTLLQMAALEQKCEELSQEVKDLSKTSESHTEDIANLNTSVDDHEDLLSKIDVERLDQTLDQAMTDYTALDTRVAGHDLAIDEFKRSVAESLARLPENMPTDLPPSFTKWSEKFVGFCGTKLDEHTAQIKTLQDSKSAMGTISSAEAAMAQASRPAMESTANIGTSLASELEAVATRVTSAESRLTEVESKSVAIESKVTASQETVPAMQTSMAALQDSITNLGSQADLRYGALETMVESLSSQWNNMSTTQMAHVILEHLSRLQPAQLVPEIRHFQERLAEVEKLIQEDGEQRKNLTKVIQSICDDTAKAPKRGLGLEGKYPSHPEKRARIEGQNGVNGYGNGYAHS</sequence>
<feature type="region of interest" description="Disordered" evidence="2">
    <location>
        <begin position="1"/>
        <end position="93"/>
    </location>
</feature>
<feature type="compositionally biased region" description="Basic and acidic residues" evidence="2">
    <location>
        <begin position="37"/>
        <end position="90"/>
    </location>
</feature>
<feature type="region of interest" description="Disordered" evidence="2">
    <location>
        <begin position="656"/>
        <end position="689"/>
    </location>
</feature>
<evidence type="ECO:0000313" key="4">
    <source>
        <dbReference type="Proteomes" id="UP001583177"/>
    </source>
</evidence>
<dbReference type="EMBL" id="JAWRVE010000135">
    <property type="protein sequence ID" value="KAL1854877.1"/>
    <property type="molecule type" value="Genomic_DNA"/>
</dbReference>
<gene>
    <name evidence="3" type="ORF">Daus18300_011295</name>
</gene>
<comment type="caution">
    <text evidence="3">The sequence shown here is derived from an EMBL/GenBank/DDBJ whole genome shotgun (WGS) entry which is preliminary data.</text>
</comment>
<feature type="coiled-coil region" evidence="1">
    <location>
        <begin position="264"/>
        <end position="374"/>
    </location>
</feature>
<keyword evidence="1" id="KW-0175">Coiled coil</keyword>
<feature type="compositionally biased region" description="Basic and acidic residues" evidence="2">
    <location>
        <begin position="663"/>
        <end position="673"/>
    </location>
</feature>
<feature type="compositionally biased region" description="Gly residues" evidence="2">
    <location>
        <begin position="678"/>
        <end position="689"/>
    </location>
</feature>
<evidence type="ECO:0000256" key="2">
    <source>
        <dbReference type="SAM" id="MobiDB-lite"/>
    </source>
</evidence>
<evidence type="ECO:0000256" key="1">
    <source>
        <dbReference type="SAM" id="Coils"/>
    </source>
</evidence>
<proteinExistence type="predicted"/>
<reference evidence="3 4" key="1">
    <citation type="journal article" date="2024" name="IMA Fungus">
        <title>IMA Genome - F19 : A genome assembly and annotation guide to empower mycologists, including annotated draft genome sequences of Ceratocystis pirilliformis, Diaporthe australafricana, Fusarium ophioides, Paecilomyces lecythidis, and Sporothrix stenoceras.</title>
        <authorList>
            <person name="Aylward J."/>
            <person name="Wilson A.M."/>
            <person name="Visagie C.M."/>
            <person name="Spraker J."/>
            <person name="Barnes I."/>
            <person name="Buitendag C."/>
            <person name="Ceriani C."/>
            <person name="Del Mar Angel L."/>
            <person name="du Plessis D."/>
            <person name="Fuchs T."/>
            <person name="Gasser K."/>
            <person name="Kramer D."/>
            <person name="Li W."/>
            <person name="Munsamy K."/>
            <person name="Piso A."/>
            <person name="Price J.L."/>
            <person name="Sonnekus B."/>
            <person name="Thomas C."/>
            <person name="van der Nest A."/>
            <person name="van Dijk A."/>
            <person name="van Heerden A."/>
            <person name="van Vuuren N."/>
            <person name="Yilmaz N."/>
            <person name="Duong T.A."/>
            <person name="van der Merwe N.A."/>
            <person name="Wingfield M.J."/>
            <person name="Wingfield B.D."/>
        </authorList>
    </citation>
    <scope>NUCLEOTIDE SEQUENCE [LARGE SCALE GENOMIC DNA]</scope>
    <source>
        <strain evidence="3 4">CMW 18300</strain>
    </source>
</reference>
<evidence type="ECO:0000313" key="3">
    <source>
        <dbReference type="EMBL" id="KAL1854877.1"/>
    </source>
</evidence>
<name>A0ABR3W776_9PEZI</name>
<organism evidence="3 4">
    <name type="scientific">Diaporthe australafricana</name>
    <dbReference type="NCBI Taxonomy" id="127596"/>
    <lineage>
        <taxon>Eukaryota</taxon>
        <taxon>Fungi</taxon>
        <taxon>Dikarya</taxon>
        <taxon>Ascomycota</taxon>
        <taxon>Pezizomycotina</taxon>
        <taxon>Sordariomycetes</taxon>
        <taxon>Sordariomycetidae</taxon>
        <taxon>Diaporthales</taxon>
        <taxon>Diaporthaceae</taxon>
        <taxon>Diaporthe</taxon>
    </lineage>
</organism>
<accession>A0ABR3W776</accession>